<reference evidence="2 3" key="1">
    <citation type="journal article" date="2016" name="Front. Microbiol.">
        <title>Genomic Resource of Rice Seed Associated Bacteria.</title>
        <authorList>
            <person name="Midha S."/>
            <person name="Bansal K."/>
            <person name="Sharma S."/>
            <person name="Kumar N."/>
            <person name="Patil P.P."/>
            <person name="Chaudhry V."/>
            <person name="Patil P.B."/>
        </authorList>
    </citation>
    <scope>NUCLEOTIDE SEQUENCE [LARGE SCALE GENOMIC DNA]</scope>
    <source>
        <strain evidence="2 3">NS226</strain>
    </source>
</reference>
<evidence type="ECO:0000256" key="1">
    <source>
        <dbReference type="SAM" id="MobiDB-lite"/>
    </source>
</evidence>
<evidence type="ECO:0000313" key="2">
    <source>
        <dbReference type="EMBL" id="KTQ94074.1"/>
    </source>
</evidence>
<dbReference type="AlphaFoldDB" id="A0A175R6J0"/>
<protein>
    <submittedName>
        <fullName evidence="2">Uncharacterized protein</fullName>
    </submittedName>
</protein>
<comment type="caution">
    <text evidence="2">The sequence shown here is derived from an EMBL/GenBank/DDBJ whole genome shotgun (WGS) entry which is preliminary data.</text>
</comment>
<evidence type="ECO:0000313" key="3">
    <source>
        <dbReference type="Proteomes" id="UP000078272"/>
    </source>
</evidence>
<organism evidence="2 3">
    <name type="scientific">Aureimonas ureilytica</name>
    <dbReference type="NCBI Taxonomy" id="401562"/>
    <lineage>
        <taxon>Bacteria</taxon>
        <taxon>Pseudomonadati</taxon>
        <taxon>Pseudomonadota</taxon>
        <taxon>Alphaproteobacteria</taxon>
        <taxon>Hyphomicrobiales</taxon>
        <taxon>Aurantimonadaceae</taxon>
        <taxon>Aureimonas</taxon>
    </lineage>
</organism>
<accession>A0A175R6J0</accession>
<gene>
    <name evidence="2" type="ORF">NS226_14580</name>
</gene>
<feature type="region of interest" description="Disordered" evidence="1">
    <location>
        <begin position="1"/>
        <end position="39"/>
    </location>
</feature>
<name>A0A175R6J0_9HYPH</name>
<dbReference type="EMBL" id="LDPZ01000030">
    <property type="protein sequence ID" value="KTQ94074.1"/>
    <property type="molecule type" value="Genomic_DNA"/>
</dbReference>
<sequence>MMTAPTERFGAMPAHLGYSPRRPFGADRSRPSNRSIQSGRAVFLEADPLASLSGARGSMFEASAPQRF</sequence>
<dbReference type="PATRIC" id="fig|401562.3.peg.2616"/>
<proteinExistence type="predicted"/>
<dbReference type="Proteomes" id="UP000078272">
    <property type="component" value="Unassembled WGS sequence"/>
</dbReference>